<protein>
    <recommendedName>
        <fullName evidence="2">Glycosyltransferase subfamily 4-like N-terminal domain-containing protein</fullName>
    </recommendedName>
</protein>
<accession>A0A7C0ZCP8</accession>
<sequence>MKICYFGTYSKEYIRNRVIIKGLVNNGAKVIQCHYPMWSGVEPRIGQFKGIIGFLRLGAKFLVAYINLFFKALEIQNKPDILLVGYTGHFDIPLAFLFSRLWRRPLVFDFHVSLWDTFVMDRMLVKKRSLMEKLLRFVDRTSIRLSDLLFLDTDHHIEFVANEFKVEKKKFRRFWVGEDPDFFHPVNTEKFREFTVIYFGGFIPLHGMEVIVDAARRLQNKGIKFIFAGRGQLFERTVKMAE</sequence>
<name>A0A7C0ZCP8_UNCW3</name>
<dbReference type="EMBL" id="DQWE01000166">
    <property type="protein sequence ID" value="HDI82834.1"/>
    <property type="molecule type" value="Genomic_DNA"/>
</dbReference>
<dbReference type="SUPFAM" id="SSF53756">
    <property type="entry name" value="UDP-Glycosyltransferase/glycogen phosphorylase"/>
    <property type="match status" value="1"/>
</dbReference>
<dbReference type="AlphaFoldDB" id="A0A7C0ZCP8"/>
<feature type="non-terminal residue" evidence="1">
    <location>
        <position position="242"/>
    </location>
</feature>
<gene>
    <name evidence="1" type="ORF">ENF18_03465</name>
</gene>
<organism evidence="1">
    <name type="scientific">candidate division WOR-3 bacterium</name>
    <dbReference type="NCBI Taxonomy" id="2052148"/>
    <lineage>
        <taxon>Bacteria</taxon>
        <taxon>Bacteria division WOR-3</taxon>
    </lineage>
</organism>
<evidence type="ECO:0008006" key="2">
    <source>
        <dbReference type="Google" id="ProtNLM"/>
    </source>
</evidence>
<proteinExistence type="predicted"/>
<evidence type="ECO:0000313" key="1">
    <source>
        <dbReference type="EMBL" id="HDI82834.1"/>
    </source>
</evidence>
<dbReference type="Gene3D" id="3.40.50.2000">
    <property type="entry name" value="Glycogen Phosphorylase B"/>
    <property type="match status" value="2"/>
</dbReference>
<reference evidence="1" key="1">
    <citation type="journal article" date="2020" name="mSystems">
        <title>Genome- and Community-Level Interaction Insights into Carbon Utilization and Element Cycling Functions of Hydrothermarchaeota in Hydrothermal Sediment.</title>
        <authorList>
            <person name="Zhou Z."/>
            <person name="Liu Y."/>
            <person name="Xu W."/>
            <person name="Pan J."/>
            <person name="Luo Z.H."/>
            <person name="Li M."/>
        </authorList>
    </citation>
    <scope>NUCLEOTIDE SEQUENCE [LARGE SCALE GENOMIC DNA]</scope>
    <source>
        <strain evidence="1">HyVt-102</strain>
    </source>
</reference>
<comment type="caution">
    <text evidence="1">The sequence shown here is derived from an EMBL/GenBank/DDBJ whole genome shotgun (WGS) entry which is preliminary data.</text>
</comment>
<dbReference type="Proteomes" id="UP000885847">
    <property type="component" value="Unassembled WGS sequence"/>
</dbReference>